<keyword evidence="3" id="KW-0227">DNA damage</keyword>
<evidence type="ECO:0000256" key="6">
    <source>
        <dbReference type="ARBA" id="ARBA00022839"/>
    </source>
</evidence>
<dbReference type="GO" id="GO:0004527">
    <property type="term" value="F:exonuclease activity"/>
    <property type="evidence" value="ECO:0007669"/>
    <property type="project" value="UniProtKB-KW"/>
</dbReference>
<dbReference type="SUPFAM" id="SSF52980">
    <property type="entry name" value="Restriction endonuclease-like"/>
    <property type="match status" value="1"/>
</dbReference>
<keyword evidence="1" id="KW-0540">Nuclease</keyword>
<dbReference type="GO" id="GO:0043138">
    <property type="term" value="F:3'-5' DNA helicase activity"/>
    <property type="evidence" value="ECO:0007669"/>
    <property type="project" value="UniProtKB-EC"/>
</dbReference>
<keyword evidence="19" id="KW-1185">Reference proteome</keyword>
<dbReference type="GO" id="GO:0005524">
    <property type="term" value="F:ATP binding"/>
    <property type="evidence" value="ECO:0007669"/>
    <property type="project" value="UniProtKB-UniRule"/>
</dbReference>
<dbReference type="InterPro" id="IPR027417">
    <property type="entry name" value="P-loop_NTPase"/>
</dbReference>
<protein>
    <recommendedName>
        <fullName evidence="12">DNA 3'-5' helicase</fullName>
        <ecNumber evidence="12">5.6.2.4</ecNumber>
    </recommendedName>
    <alternativeName>
        <fullName evidence="13">DNA 3'-5' helicase II</fullName>
    </alternativeName>
</protein>
<keyword evidence="9" id="KW-0234">DNA repair</keyword>
<evidence type="ECO:0000256" key="3">
    <source>
        <dbReference type="ARBA" id="ARBA00022763"/>
    </source>
</evidence>
<dbReference type="Pfam" id="PF12705">
    <property type="entry name" value="PDDEXK_1"/>
    <property type="match status" value="1"/>
</dbReference>
<keyword evidence="5 15" id="KW-0347">Helicase</keyword>
<dbReference type="InterPro" id="IPR011335">
    <property type="entry name" value="Restrct_endonuc-II-like"/>
</dbReference>
<evidence type="ECO:0000256" key="7">
    <source>
        <dbReference type="ARBA" id="ARBA00022840"/>
    </source>
</evidence>
<reference evidence="18 19" key="1">
    <citation type="submission" date="2020-01" db="EMBL/GenBank/DDBJ databases">
        <title>Ponticoccus aerotolerans gen. nov., sp. nov., an anaerobic bacterium and proposal of Ponticoccusceae fam. nov., Ponticoccusles ord. nov. and Ponticoccuse classis nov. in the phylum Kiritimatiellaeota.</title>
        <authorList>
            <person name="Zhou L.Y."/>
            <person name="Du Z.J."/>
        </authorList>
    </citation>
    <scope>NUCLEOTIDE SEQUENCE [LARGE SCALE GENOMIC DNA]</scope>
    <source>
        <strain evidence="18 19">S-5007</strain>
    </source>
</reference>
<gene>
    <name evidence="18" type="ORF">GT409_00055</name>
</gene>
<proteinExistence type="predicted"/>
<dbReference type="KEGG" id="taer:GT409_00055"/>
<feature type="domain" description="UvrD-like helicase C-terminal" evidence="17">
    <location>
        <begin position="396"/>
        <end position="688"/>
    </location>
</feature>
<dbReference type="PROSITE" id="PS51217">
    <property type="entry name" value="UVRD_HELICASE_CTER"/>
    <property type="match status" value="1"/>
</dbReference>
<name>A0A6P1M5M8_9BACT</name>
<dbReference type="InterPro" id="IPR014017">
    <property type="entry name" value="DNA_helicase_UvrD-like_C"/>
</dbReference>
<evidence type="ECO:0000256" key="9">
    <source>
        <dbReference type="ARBA" id="ARBA00023204"/>
    </source>
</evidence>
<dbReference type="AlphaFoldDB" id="A0A6P1M5M8"/>
<evidence type="ECO:0000256" key="15">
    <source>
        <dbReference type="PROSITE-ProRule" id="PRU00560"/>
    </source>
</evidence>
<evidence type="ECO:0000259" key="16">
    <source>
        <dbReference type="PROSITE" id="PS51198"/>
    </source>
</evidence>
<comment type="catalytic activity">
    <reaction evidence="14">
        <text>ATP + H2O = ADP + phosphate + H(+)</text>
        <dbReference type="Rhea" id="RHEA:13065"/>
        <dbReference type="ChEBI" id="CHEBI:15377"/>
        <dbReference type="ChEBI" id="CHEBI:15378"/>
        <dbReference type="ChEBI" id="CHEBI:30616"/>
        <dbReference type="ChEBI" id="CHEBI:43474"/>
        <dbReference type="ChEBI" id="CHEBI:456216"/>
        <dbReference type="EC" id="5.6.2.4"/>
    </reaction>
</comment>
<dbReference type="PANTHER" id="PTHR11070">
    <property type="entry name" value="UVRD / RECB / PCRA DNA HELICASE FAMILY MEMBER"/>
    <property type="match status" value="1"/>
</dbReference>
<dbReference type="GO" id="GO:0000725">
    <property type="term" value="P:recombinational repair"/>
    <property type="evidence" value="ECO:0007669"/>
    <property type="project" value="TreeGrafter"/>
</dbReference>
<evidence type="ECO:0000313" key="19">
    <source>
        <dbReference type="Proteomes" id="UP000464954"/>
    </source>
</evidence>
<evidence type="ECO:0000256" key="12">
    <source>
        <dbReference type="ARBA" id="ARBA00034808"/>
    </source>
</evidence>
<dbReference type="Gene3D" id="3.40.50.300">
    <property type="entry name" value="P-loop containing nucleotide triphosphate hydrolases"/>
    <property type="match status" value="4"/>
</dbReference>
<evidence type="ECO:0000259" key="17">
    <source>
        <dbReference type="PROSITE" id="PS51217"/>
    </source>
</evidence>
<dbReference type="RefSeq" id="WP_160625938.1">
    <property type="nucleotide sequence ID" value="NZ_CP047593.1"/>
</dbReference>
<feature type="domain" description="UvrD-like helicase ATP-binding" evidence="16">
    <location>
        <begin position="1"/>
        <end position="395"/>
    </location>
</feature>
<dbReference type="PROSITE" id="PS51198">
    <property type="entry name" value="UVRD_HELICASE_ATP_BIND"/>
    <property type="match status" value="1"/>
</dbReference>
<dbReference type="Proteomes" id="UP000464954">
    <property type="component" value="Chromosome"/>
</dbReference>
<evidence type="ECO:0000256" key="5">
    <source>
        <dbReference type="ARBA" id="ARBA00022806"/>
    </source>
</evidence>
<dbReference type="EC" id="5.6.2.4" evidence="12"/>
<dbReference type="Pfam" id="PF13361">
    <property type="entry name" value="UvrD_C"/>
    <property type="match status" value="1"/>
</dbReference>
<feature type="binding site" evidence="15">
    <location>
        <begin position="5"/>
        <end position="12"/>
    </location>
    <ligand>
        <name>ATP</name>
        <dbReference type="ChEBI" id="CHEBI:30616"/>
    </ligand>
</feature>
<dbReference type="GO" id="GO:0003677">
    <property type="term" value="F:DNA binding"/>
    <property type="evidence" value="ECO:0007669"/>
    <property type="project" value="UniProtKB-KW"/>
</dbReference>
<dbReference type="InterPro" id="IPR011604">
    <property type="entry name" value="PDDEXK-like_dom_sf"/>
</dbReference>
<evidence type="ECO:0000313" key="18">
    <source>
        <dbReference type="EMBL" id="QHI67904.1"/>
    </source>
</evidence>
<dbReference type="InterPro" id="IPR000212">
    <property type="entry name" value="DNA_helicase_UvrD/REP"/>
</dbReference>
<evidence type="ECO:0000256" key="2">
    <source>
        <dbReference type="ARBA" id="ARBA00022741"/>
    </source>
</evidence>
<keyword evidence="6" id="KW-0269">Exonuclease</keyword>
<sequence>MIFNASAGTGKTWQVTELYGALVLGGDHPHLPENRSPVPPEKILLMTFTDNAAAELRERVAAKMIAAEESADVDQSDLARSVLRHLPAANISTIHAFCAGLLREHALELGLSPVFQTLEDEERDELLDQVLTAEIFQALETDADFRAFCNGVSVLGGSEYSVIGTIRMLLEKADSRGLDLSSAEAMLPVPAETIGIADFQKIYDELTASGLSQKTVLDAVDALKQCLANFPHGLDGLKKFGRIKAVKHLSDELFELKDRYQTESQYADNFGNFQSFARCLGRCANSFAAAKRARDAVDFGDQLLMVRDLLKSNRVEAPDFEWIIVDEVQDTSRVQCEVIEALWRADSNLVICGDRKQSIYAWRSADPDVMPDLESWMAQRGEYATVPLKKSYRSKDRVIDAVNELFEGLYASYDALEPLGTLQDEKPCVEFLAADDEEQGSDDEMAAVARRIQLLVNGGEEWRPAFGHDGREFSEGTPVRYSDILILLKRSTHQAALEKALRDAGVPSTSGGKGRALFEQQEVRDLLLFLQAVTQPQNDLALVGFLRSPFMNLPDDEIVQLGWDGKTFDRAVLRTQFFETERAKLLLRYREQSGSKLASQLVREVVRETAFDAYLAGQTGGEQMLANFKKALDWLRAIERGGQVLLGDVVRRFERAIKEPPKSGAAEALLPDPQQNAVTIMTVHGAKGLTKRICFVPDISFGEQTDKGFALFSKDSTLELKLGGIDGGDVKSPGWNAARADDKAVREKESVNVFYVAMTRARDLVVLSGAGTSRVAGWMKLSEKFLESADSSVLKRLSYAEIPECETRKLEARNSKDEVVFQPLEIPKGFDRKPVTALVEHLKPTGQSLTPSGDRRAFGTIGHAVLEELAKNRWVGDVVELVELFGNGFEQSKELVDKLEAVREVLEKETAGGEALFAEHPFVLKRDDLILDGSIDLLAQFSNAWKILDYKFSNDTPEHALETYGPQLAAYKEAVGKMHPGDAVSAALVLIGETVQVVEVL</sequence>
<evidence type="ECO:0000256" key="14">
    <source>
        <dbReference type="ARBA" id="ARBA00048988"/>
    </source>
</evidence>
<keyword evidence="7 15" id="KW-0067">ATP-binding</keyword>
<dbReference type="Gene3D" id="3.90.320.10">
    <property type="match status" value="1"/>
</dbReference>
<evidence type="ECO:0000256" key="10">
    <source>
        <dbReference type="ARBA" id="ARBA00023235"/>
    </source>
</evidence>
<evidence type="ECO:0000256" key="13">
    <source>
        <dbReference type="ARBA" id="ARBA00034923"/>
    </source>
</evidence>
<dbReference type="PANTHER" id="PTHR11070:SF2">
    <property type="entry name" value="ATP-DEPENDENT DNA HELICASE SRS2"/>
    <property type="match status" value="1"/>
</dbReference>
<accession>A0A6P1M5M8</accession>
<organism evidence="18 19">
    <name type="scientific">Tichowtungia aerotolerans</name>
    <dbReference type="NCBI Taxonomy" id="2697043"/>
    <lineage>
        <taxon>Bacteria</taxon>
        <taxon>Pseudomonadati</taxon>
        <taxon>Kiritimatiellota</taxon>
        <taxon>Tichowtungiia</taxon>
        <taxon>Tichowtungiales</taxon>
        <taxon>Tichowtungiaceae</taxon>
        <taxon>Tichowtungia</taxon>
    </lineage>
</organism>
<comment type="catalytic activity">
    <reaction evidence="11">
        <text>Couples ATP hydrolysis with the unwinding of duplex DNA by translocating in the 3'-5' direction.</text>
        <dbReference type="EC" id="5.6.2.4"/>
    </reaction>
</comment>
<keyword evidence="2 15" id="KW-0547">Nucleotide-binding</keyword>
<keyword evidence="4 15" id="KW-0378">Hydrolase</keyword>
<dbReference type="InterPro" id="IPR038726">
    <property type="entry name" value="PDDEXK_AddAB-type"/>
</dbReference>
<dbReference type="Gene3D" id="1.10.486.10">
    <property type="entry name" value="PCRA, domain 4"/>
    <property type="match status" value="1"/>
</dbReference>
<evidence type="ECO:0000256" key="11">
    <source>
        <dbReference type="ARBA" id="ARBA00034617"/>
    </source>
</evidence>
<evidence type="ECO:0000256" key="4">
    <source>
        <dbReference type="ARBA" id="ARBA00022801"/>
    </source>
</evidence>
<evidence type="ECO:0000256" key="1">
    <source>
        <dbReference type="ARBA" id="ARBA00022722"/>
    </source>
</evidence>
<dbReference type="SUPFAM" id="SSF52540">
    <property type="entry name" value="P-loop containing nucleoside triphosphate hydrolases"/>
    <property type="match status" value="1"/>
</dbReference>
<keyword evidence="10" id="KW-0413">Isomerase</keyword>
<dbReference type="InterPro" id="IPR014016">
    <property type="entry name" value="UvrD-like_ATP-bd"/>
</dbReference>
<keyword evidence="8" id="KW-0238">DNA-binding</keyword>
<evidence type="ECO:0000256" key="8">
    <source>
        <dbReference type="ARBA" id="ARBA00023125"/>
    </source>
</evidence>
<dbReference type="Pfam" id="PF00580">
    <property type="entry name" value="UvrD-helicase"/>
    <property type="match status" value="1"/>
</dbReference>
<dbReference type="EMBL" id="CP047593">
    <property type="protein sequence ID" value="QHI67904.1"/>
    <property type="molecule type" value="Genomic_DNA"/>
</dbReference>